<sequence>MFCMLSETSSPHPFACLNEYVLGNMNGC</sequence>
<evidence type="ECO:0000313" key="1">
    <source>
        <dbReference type="EMBL" id="JAH45425.1"/>
    </source>
</evidence>
<reference evidence="1" key="1">
    <citation type="submission" date="2014-11" db="EMBL/GenBank/DDBJ databases">
        <authorList>
            <person name="Amaro Gonzalez C."/>
        </authorList>
    </citation>
    <scope>NUCLEOTIDE SEQUENCE</scope>
</reference>
<accession>A0A0E9SXP7</accession>
<organism evidence="1">
    <name type="scientific">Anguilla anguilla</name>
    <name type="common">European freshwater eel</name>
    <name type="synonym">Muraena anguilla</name>
    <dbReference type="NCBI Taxonomy" id="7936"/>
    <lineage>
        <taxon>Eukaryota</taxon>
        <taxon>Metazoa</taxon>
        <taxon>Chordata</taxon>
        <taxon>Craniata</taxon>
        <taxon>Vertebrata</taxon>
        <taxon>Euteleostomi</taxon>
        <taxon>Actinopterygii</taxon>
        <taxon>Neopterygii</taxon>
        <taxon>Teleostei</taxon>
        <taxon>Anguilliformes</taxon>
        <taxon>Anguillidae</taxon>
        <taxon>Anguilla</taxon>
    </lineage>
</organism>
<name>A0A0E9SXP7_ANGAN</name>
<dbReference type="EMBL" id="GBXM01063152">
    <property type="protein sequence ID" value="JAH45425.1"/>
    <property type="molecule type" value="Transcribed_RNA"/>
</dbReference>
<dbReference type="AlphaFoldDB" id="A0A0E9SXP7"/>
<protein>
    <submittedName>
        <fullName evidence="1">Uncharacterized protein</fullName>
    </submittedName>
</protein>
<reference evidence="1" key="2">
    <citation type="journal article" date="2015" name="Fish Shellfish Immunol.">
        <title>Early steps in the European eel (Anguilla anguilla)-Vibrio vulnificus interaction in the gills: Role of the RtxA13 toxin.</title>
        <authorList>
            <person name="Callol A."/>
            <person name="Pajuelo D."/>
            <person name="Ebbesson L."/>
            <person name="Teles M."/>
            <person name="MacKenzie S."/>
            <person name="Amaro C."/>
        </authorList>
    </citation>
    <scope>NUCLEOTIDE SEQUENCE</scope>
</reference>
<proteinExistence type="predicted"/>